<keyword evidence="2" id="KW-1185">Reference proteome</keyword>
<reference evidence="1" key="1">
    <citation type="submission" date="2021-01" db="EMBL/GenBank/DDBJ databases">
        <title>Complete genome sequence of Clostridiales bacterium R-7.</title>
        <authorList>
            <person name="Mahoney-Kurpe S.C."/>
            <person name="Palevich N."/>
            <person name="Koike S."/>
            <person name="Moon C.D."/>
            <person name="Attwood G.T."/>
        </authorList>
    </citation>
    <scope>NUCLEOTIDE SEQUENCE</scope>
    <source>
        <strain evidence="1">R-7</strain>
    </source>
</reference>
<protein>
    <submittedName>
        <fullName evidence="1">Bifunctional glutamate N-acetyltransferase/amino-acid acetyltransferase ArgJ</fullName>
        <ecNumber evidence="1">2.3.1.1</ecNumber>
        <ecNumber evidence="1">2.3.1.35</ecNumber>
    </submittedName>
</protein>
<accession>A0AC61MZ53</accession>
<keyword evidence="1" id="KW-0808">Transferase</keyword>
<dbReference type="EC" id="2.3.1.35" evidence="1"/>
<dbReference type="EMBL" id="CP068393">
    <property type="protein sequence ID" value="QUC68437.1"/>
    <property type="molecule type" value="Genomic_DNA"/>
</dbReference>
<keyword evidence="1" id="KW-0012">Acyltransferase</keyword>
<dbReference type="Proteomes" id="UP000682782">
    <property type="component" value="Chromosome"/>
</dbReference>
<evidence type="ECO:0000313" key="1">
    <source>
        <dbReference type="EMBL" id="QUC68437.1"/>
    </source>
</evidence>
<proteinExistence type="predicted"/>
<gene>
    <name evidence="1" type="primary">argJ</name>
    <name evidence="1" type="ORF">JYE49_07035</name>
</gene>
<name>A0AC61MZ53_9FIRM</name>
<organism evidence="1 2">
    <name type="scientific">Aristaeella hokkaidonensis</name>
    <dbReference type="NCBI Taxonomy" id="3046382"/>
    <lineage>
        <taxon>Bacteria</taxon>
        <taxon>Bacillati</taxon>
        <taxon>Bacillota</taxon>
        <taxon>Clostridia</taxon>
        <taxon>Eubacteriales</taxon>
        <taxon>Aristaeellaceae</taxon>
        <taxon>Aristaeella</taxon>
    </lineage>
</organism>
<dbReference type="EC" id="2.3.1.1" evidence="1"/>
<evidence type="ECO:0000313" key="2">
    <source>
        <dbReference type="Proteomes" id="UP000682782"/>
    </source>
</evidence>
<sequence length="415" mass="43775">MKIRKIAGGFTAAKGFKAASCEAAIKYQNRRDMALLFTDVPCAVAGTFTSNRVKAAPVLWDMGIVKSGRPARAVVVNTGIANAGTGAEGMRLCSETAKHTAEILGISADEVLVGSTGVIGPNVPLDRITAGVTVMAKNLSDSAEAGTLASKAIMTTDTVNKEYAVEFDLPAASGEGTVTVRLGGMSKGSGMIHPNMCTMLGYLATDCAIDPSLLQKALSNVIKDTFNMITVDGDTSTNDTLLLFSSSLAGNKPITTEDESYELFCSALYSVCHDLSVLMASDGEGATHLLEIRVFNADTKENARTLARSVAGSSLVKAMIYGKDANCGRVLCALGYAGPAFDPANIVITMTGKSGSVCFYKDGCVQLFDEEKALAILSEHDVHFDCDMNMGNEEATAWGCDLTYDYVKINGDYRT</sequence>